<accession>A0A1N6RXB7</accession>
<dbReference type="STRING" id="159291.SAMN05920897_10751"/>
<dbReference type="EMBL" id="FTMS01000007">
    <property type="protein sequence ID" value="SIQ33478.1"/>
    <property type="molecule type" value="Genomic_DNA"/>
</dbReference>
<reference evidence="1 2" key="1">
    <citation type="submission" date="2017-01" db="EMBL/GenBank/DDBJ databases">
        <authorList>
            <person name="Mah S.A."/>
            <person name="Swanson W.J."/>
            <person name="Moy G.W."/>
            <person name="Vacquier V.D."/>
        </authorList>
    </citation>
    <scope>NUCLEOTIDE SEQUENCE [LARGE SCALE GENOMIC DNA]</scope>
    <source>
        <strain evidence="1 2">ASpG1</strain>
    </source>
</reference>
<organism evidence="1 2">
    <name type="scientific">Alkalispirochaeta americana</name>
    <dbReference type="NCBI Taxonomy" id="159291"/>
    <lineage>
        <taxon>Bacteria</taxon>
        <taxon>Pseudomonadati</taxon>
        <taxon>Spirochaetota</taxon>
        <taxon>Spirochaetia</taxon>
        <taxon>Spirochaetales</taxon>
        <taxon>Spirochaetaceae</taxon>
        <taxon>Alkalispirochaeta</taxon>
    </lineage>
</organism>
<keyword evidence="2" id="KW-1185">Reference proteome</keyword>
<proteinExistence type="predicted"/>
<dbReference type="Proteomes" id="UP000186400">
    <property type="component" value="Unassembled WGS sequence"/>
</dbReference>
<name>A0A1N6RXB7_9SPIO</name>
<protein>
    <submittedName>
        <fullName evidence="1">Uncharacterized protein</fullName>
    </submittedName>
</protein>
<sequence>MNGEALFNPDSYKDDQVDEEALGEAFGQKLENLGATKARGIFSRIQETFSGAEMAEVCGRVLGTINAECGADEFHRWNYDHLEFIIELAREFDLVIPRNLLNGLPEQLILLVEAKRLGDPGCDDQDR</sequence>
<gene>
    <name evidence="1" type="ORF">SAMN05920897_10751</name>
</gene>
<evidence type="ECO:0000313" key="1">
    <source>
        <dbReference type="EMBL" id="SIQ33478.1"/>
    </source>
</evidence>
<dbReference type="RefSeq" id="WP_076488487.1">
    <property type="nucleotide sequence ID" value="NZ_FTMS01000007.1"/>
</dbReference>
<dbReference type="AlphaFoldDB" id="A0A1N6RXB7"/>
<dbReference type="OrthoDB" id="370282at2"/>
<evidence type="ECO:0000313" key="2">
    <source>
        <dbReference type="Proteomes" id="UP000186400"/>
    </source>
</evidence>